<evidence type="ECO:0000313" key="1">
    <source>
        <dbReference type="Ensembl" id="ENSATEP00000033361.2"/>
    </source>
</evidence>
<dbReference type="GeneTree" id="ENSGT00940000182567"/>
<dbReference type="OrthoDB" id="416119at2759"/>
<reference evidence="1" key="3">
    <citation type="submission" date="2025-09" db="UniProtKB">
        <authorList>
            <consortium name="Ensembl"/>
        </authorList>
    </citation>
    <scope>IDENTIFICATION</scope>
</reference>
<name>A0A3Q1KE20_ANATE</name>
<reference evidence="1" key="1">
    <citation type="submission" date="2021-04" db="EMBL/GenBank/DDBJ databases">
        <authorList>
            <consortium name="Wellcome Sanger Institute Data Sharing"/>
        </authorList>
    </citation>
    <scope>NUCLEOTIDE SEQUENCE [LARGE SCALE GENOMIC DNA]</scope>
</reference>
<evidence type="ECO:0000313" key="2">
    <source>
        <dbReference type="Proteomes" id="UP000265040"/>
    </source>
</evidence>
<dbReference type="Ensembl" id="ENSATET00000033847.2">
    <property type="protein sequence ID" value="ENSATEP00000033361.2"/>
    <property type="gene ID" value="ENSATEG00000022996.2"/>
</dbReference>
<dbReference type="InParanoid" id="A0A3Q1KE20"/>
<proteinExistence type="predicted"/>
<keyword evidence="2" id="KW-1185">Reference proteome</keyword>
<dbReference type="PANTHER" id="PTHR19446">
    <property type="entry name" value="REVERSE TRANSCRIPTASES"/>
    <property type="match status" value="1"/>
</dbReference>
<dbReference type="AlphaFoldDB" id="A0A3Q1KE20"/>
<reference evidence="1" key="2">
    <citation type="submission" date="2025-08" db="UniProtKB">
        <authorList>
            <consortium name="Ensembl"/>
        </authorList>
    </citation>
    <scope>IDENTIFICATION</scope>
</reference>
<dbReference type="STRING" id="64144.ENSATEP00000033361"/>
<dbReference type="Proteomes" id="UP000265040">
    <property type="component" value="Chromosome 19"/>
</dbReference>
<protein>
    <recommendedName>
        <fullName evidence="3">Reverse transcriptase domain-containing protein</fullName>
    </recommendedName>
</protein>
<evidence type="ECO:0008006" key="3">
    <source>
        <dbReference type="Google" id="ProtNLM"/>
    </source>
</evidence>
<sequence>MCESDSVESVANPEPKSIGSSLCDEEVALCEGEIGLDKVKLAVAALNHAKSPGSDGLTAEFYQCYVDLLGPVLCRLFFAMQEEQRCAESFLKGVITLVYKKGDRADLVNYRPINSIQFNSILFSNQTLHHQQTRVISESWEDSI</sequence>
<organism evidence="1 2">
    <name type="scientific">Anabas testudineus</name>
    <name type="common">Climbing perch</name>
    <name type="synonym">Anthias testudineus</name>
    <dbReference type="NCBI Taxonomy" id="64144"/>
    <lineage>
        <taxon>Eukaryota</taxon>
        <taxon>Metazoa</taxon>
        <taxon>Chordata</taxon>
        <taxon>Craniata</taxon>
        <taxon>Vertebrata</taxon>
        <taxon>Euteleostomi</taxon>
        <taxon>Actinopterygii</taxon>
        <taxon>Neopterygii</taxon>
        <taxon>Teleostei</taxon>
        <taxon>Neoteleostei</taxon>
        <taxon>Acanthomorphata</taxon>
        <taxon>Anabantaria</taxon>
        <taxon>Anabantiformes</taxon>
        <taxon>Anabantoidei</taxon>
        <taxon>Anabantidae</taxon>
        <taxon>Anabas</taxon>
    </lineage>
</organism>
<accession>A0A3Q1KE20</accession>